<dbReference type="PROSITE" id="PS51353">
    <property type="entry name" value="ARSC"/>
    <property type="match status" value="1"/>
</dbReference>
<dbReference type="InterPro" id="IPR006504">
    <property type="entry name" value="Tscrpt_reg_Spx/MgsR"/>
</dbReference>
<dbReference type="AlphaFoldDB" id="A0A917GKQ7"/>
<keyword evidence="4" id="KW-1185">Reference proteome</keyword>
<dbReference type="Pfam" id="PF03960">
    <property type="entry name" value="ArsC"/>
    <property type="match status" value="1"/>
</dbReference>
<dbReference type="OrthoDB" id="9803749at2"/>
<dbReference type="SUPFAM" id="SSF52833">
    <property type="entry name" value="Thioredoxin-like"/>
    <property type="match status" value="1"/>
</dbReference>
<dbReference type="InterPro" id="IPR036249">
    <property type="entry name" value="Thioredoxin-like_sf"/>
</dbReference>
<evidence type="ECO:0000313" key="4">
    <source>
        <dbReference type="Proteomes" id="UP000627715"/>
    </source>
</evidence>
<dbReference type="Gene3D" id="3.40.30.10">
    <property type="entry name" value="Glutaredoxin"/>
    <property type="match status" value="1"/>
</dbReference>
<evidence type="ECO:0000256" key="1">
    <source>
        <dbReference type="ARBA" id="ARBA00007198"/>
    </source>
</evidence>
<organism evidence="3 4">
    <name type="scientific">Pseudohongiella nitratireducens</name>
    <dbReference type="NCBI Taxonomy" id="1768907"/>
    <lineage>
        <taxon>Bacteria</taxon>
        <taxon>Pseudomonadati</taxon>
        <taxon>Pseudomonadota</taxon>
        <taxon>Gammaproteobacteria</taxon>
        <taxon>Pseudomonadales</taxon>
        <taxon>Pseudohongiellaceae</taxon>
        <taxon>Pseudohongiella</taxon>
    </lineage>
</organism>
<proteinExistence type="inferred from homology"/>
<sequence>MMTVYGIKNCDTIKKSLRWLDEQQLPARLHDYRKDGIPPSLIDDMLAHFSPEQLVNRRGTTWRQLAEQEKETALTVSGFKKIAAQHPALIKRPLVRVSDDQWVLGYADLSNLQSI</sequence>
<gene>
    <name evidence="3" type="primary">yffB</name>
    <name evidence="3" type="ORF">GCM10011403_02910</name>
</gene>
<dbReference type="PANTHER" id="PTHR30041:SF8">
    <property type="entry name" value="PROTEIN YFFB"/>
    <property type="match status" value="1"/>
</dbReference>
<dbReference type="InterPro" id="IPR006660">
    <property type="entry name" value="Arsenate_reductase-like"/>
</dbReference>
<dbReference type="RefSeq" id="WP_068812653.1">
    <property type="nucleotide sequence ID" value="NZ_BMIY01000001.1"/>
</dbReference>
<evidence type="ECO:0000256" key="2">
    <source>
        <dbReference type="PROSITE-ProRule" id="PRU01282"/>
    </source>
</evidence>
<comment type="caution">
    <text evidence="3">The sequence shown here is derived from an EMBL/GenBank/DDBJ whole genome shotgun (WGS) entry which is preliminary data.</text>
</comment>
<reference evidence="3" key="2">
    <citation type="submission" date="2020-09" db="EMBL/GenBank/DDBJ databases">
        <authorList>
            <person name="Sun Q."/>
            <person name="Zhou Y."/>
        </authorList>
    </citation>
    <scope>NUCLEOTIDE SEQUENCE</scope>
    <source>
        <strain evidence="3">CGMCC 1.15425</strain>
    </source>
</reference>
<dbReference type="Proteomes" id="UP000627715">
    <property type="component" value="Unassembled WGS sequence"/>
</dbReference>
<reference evidence="3" key="1">
    <citation type="journal article" date="2014" name="Int. J. Syst. Evol. Microbiol.">
        <title>Complete genome sequence of Corynebacterium casei LMG S-19264T (=DSM 44701T), isolated from a smear-ripened cheese.</title>
        <authorList>
            <consortium name="US DOE Joint Genome Institute (JGI-PGF)"/>
            <person name="Walter F."/>
            <person name="Albersmeier A."/>
            <person name="Kalinowski J."/>
            <person name="Ruckert C."/>
        </authorList>
    </citation>
    <scope>NUCLEOTIDE SEQUENCE</scope>
    <source>
        <strain evidence="3">CGMCC 1.15425</strain>
    </source>
</reference>
<name>A0A917GKQ7_9GAMM</name>
<accession>A0A917GKQ7</accession>
<evidence type="ECO:0000313" key="3">
    <source>
        <dbReference type="EMBL" id="GGG49216.1"/>
    </source>
</evidence>
<dbReference type="PANTHER" id="PTHR30041">
    <property type="entry name" value="ARSENATE REDUCTASE"/>
    <property type="match status" value="1"/>
</dbReference>
<comment type="similarity">
    <text evidence="1 2">Belongs to the ArsC family.</text>
</comment>
<protein>
    <submittedName>
        <fullName evidence="3">Protein YffB</fullName>
    </submittedName>
</protein>
<dbReference type="NCBIfam" id="TIGR01617">
    <property type="entry name" value="arsC_related"/>
    <property type="match status" value="1"/>
</dbReference>
<dbReference type="EMBL" id="BMIY01000001">
    <property type="protein sequence ID" value="GGG49216.1"/>
    <property type="molecule type" value="Genomic_DNA"/>
</dbReference>